<evidence type="ECO:0000256" key="4">
    <source>
        <dbReference type="ARBA" id="ARBA00022679"/>
    </source>
</evidence>
<dbReference type="InterPro" id="IPR036097">
    <property type="entry name" value="HisK_dim/P_sf"/>
</dbReference>
<dbReference type="Proteomes" id="UP000479692">
    <property type="component" value="Unassembled WGS sequence"/>
</dbReference>
<evidence type="ECO:0000259" key="8">
    <source>
        <dbReference type="PROSITE" id="PS50885"/>
    </source>
</evidence>
<dbReference type="EC" id="2.7.13.3" evidence="2"/>
<evidence type="ECO:0000256" key="3">
    <source>
        <dbReference type="ARBA" id="ARBA00022553"/>
    </source>
</evidence>
<feature type="domain" description="HAMP" evidence="8">
    <location>
        <begin position="151"/>
        <end position="204"/>
    </location>
</feature>
<feature type="transmembrane region" description="Helical" evidence="7">
    <location>
        <begin position="12"/>
        <end position="34"/>
    </location>
</feature>
<dbReference type="GO" id="GO:0005886">
    <property type="term" value="C:plasma membrane"/>
    <property type="evidence" value="ECO:0007669"/>
    <property type="project" value="TreeGrafter"/>
</dbReference>
<dbReference type="SMART" id="SM00388">
    <property type="entry name" value="HisKA"/>
    <property type="match status" value="1"/>
</dbReference>
<organism evidence="9 10">
    <name type="scientific">Noviluteimonas gilva</name>
    <dbReference type="NCBI Taxonomy" id="2682097"/>
    <lineage>
        <taxon>Bacteria</taxon>
        <taxon>Pseudomonadati</taxon>
        <taxon>Pseudomonadota</taxon>
        <taxon>Gammaproteobacteria</taxon>
        <taxon>Lysobacterales</taxon>
        <taxon>Lysobacteraceae</taxon>
        <taxon>Noviluteimonas</taxon>
    </lineage>
</organism>
<dbReference type="Gene3D" id="6.10.340.10">
    <property type="match status" value="1"/>
</dbReference>
<dbReference type="PROSITE" id="PS50885">
    <property type="entry name" value="HAMP"/>
    <property type="match status" value="1"/>
</dbReference>
<evidence type="ECO:0000256" key="7">
    <source>
        <dbReference type="SAM" id="Phobius"/>
    </source>
</evidence>
<evidence type="ECO:0000256" key="5">
    <source>
        <dbReference type="ARBA" id="ARBA00022777"/>
    </source>
</evidence>
<gene>
    <name evidence="9" type="ORF">GN331_10940</name>
</gene>
<dbReference type="PANTHER" id="PTHR45436">
    <property type="entry name" value="SENSOR HISTIDINE KINASE YKOH"/>
    <property type="match status" value="1"/>
</dbReference>
<keyword evidence="7" id="KW-0472">Membrane</keyword>
<keyword evidence="7" id="KW-0812">Transmembrane</keyword>
<dbReference type="InterPro" id="IPR050428">
    <property type="entry name" value="TCS_sensor_his_kinase"/>
</dbReference>
<name>A0A7C9LJH0_9GAMM</name>
<accession>A0A7C9LJH0</accession>
<evidence type="ECO:0000313" key="9">
    <source>
        <dbReference type="EMBL" id="MUV14719.1"/>
    </source>
</evidence>
<keyword evidence="7" id="KW-1133">Transmembrane helix</keyword>
<keyword evidence="3" id="KW-0597">Phosphoprotein</keyword>
<evidence type="ECO:0000256" key="2">
    <source>
        <dbReference type="ARBA" id="ARBA00012438"/>
    </source>
</evidence>
<evidence type="ECO:0000256" key="1">
    <source>
        <dbReference type="ARBA" id="ARBA00000085"/>
    </source>
</evidence>
<keyword evidence="4" id="KW-0808">Transferase</keyword>
<feature type="transmembrane region" description="Helical" evidence="7">
    <location>
        <begin position="129"/>
        <end position="150"/>
    </location>
</feature>
<evidence type="ECO:0000313" key="10">
    <source>
        <dbReference type="Proteomes" id="UP000479692"/>
    </source>
</evidence>
<comment type="catalytic activity">
    <reaction evidence="1">
        <text>ATP + protein L-histidine = ADP + protein N-phospho-L-histidine.</text>
        <dbReference type="EC" id="2.7.13.3"/>
    </reaction>
</comment>
<dbReference type="EMBL" id="WOXT01000003">
    <property type="protein sequence ID" value="MUV14719.1"/>
    <property type="molecule type" value="Genomic_DNA"/>
</dbReference>
<dbReference type="Gene3D" id="1.10.287.130">
    <property type="match status" value="1"/>
</dbReference>
<dbReference type="GO" id="GO:0000155">
    <property type="term" value="F:phosphorelay sensor kinase activity"/>
    <property type="evidence" value="ECO:0007669"/>
    <property type="project" value="InterPro"/>
</dbReference>
<dbReference type="CDD" id="cd00082">
    <property type="entry name" value="HisKA"/>
    <property type="match status" value="1"/>
</dbReference>
<keyword evidence="10" id="KW-1185">Reference proteome</keyword>
<dbReference type="InterPro" id="IPR003661">
    <property type="entry name" value="HisK_dim/P_dom"/>
</dbReference>
<proteinExistence type="predicted"/>
<protein>
    <recommendedName>
        <fullName evidence="2">histidine kinase</fullName>
        <ecNumber evidence="2">2.7.13.3</ecNumber>
    </recommendedName>
</protein>
<reference evidence="9 10" key="1">
    <citation type="submission" date="2019-12" db="EMBL/GenBank/DDBJ databases">
        <authorList>
            <person name="Xu J."/>
        </authorList>
    </citation>
    <scope>NUCLEOTIDE SEQUENCE [LARGE SCALE GENOMIC DNA]</scope>
    <source>
        <strain evidence="9 10">HX-5-24</strain>
    </source>
</reference>
<evidence type="ECO:0000256" key="6">
    <source>
        <dbReference type="ARBA" id="ARBA00023012"/>
    </source>
</evidence>
<dbReference type="SUPFAM" id="SSF47384">
    <property type="entry name" value="Homodimeric domain of signal transducing histidine kinase"/>
    <property type="match status" value="1"/>
</dbReference>
<dbReference type="AlphaFoldDB" id="A0A7C9LJH0"/>
<keyword evidence="5" id="KW-0418">Kinase</keyword>
<comment type="caution">
    <text evidence="9">The sequence shown here is derived from an EMBL/GenBank/DDBJ whole genome shotgun (WGS) entry which is preliminary data.</text>
</comment>
<sequence length="384" mass="41454">MSASPASLRRRVTLACTALGLVMTLLFAAAVIAITEDYEHVIASEVLHGQAEDYSLRIANGLPVQLPRTQRLSGYLAQPPPELARFGPGVHEDERHEGIHVGVFDTAAGRMWFSIDLGDIEQLEVHLRLLLAAMVVLGVAIAAWLGWVFAGRALAPVRALSKAVDALPVAPQPTHLRDTAPDDELGHLAHAIDNYQARLVEADAQQLAFFADASHALRTPIAVVQGVAEVLLDEPGQDAANIARLQRLDRGAQELAELIELLFGAARRTPVQRETMDTAALLAESLAPWSEKTRIDAVGAFDVARRETVLLLRALVRKYLRDARTLVATRNNGQLSVVDLDATRDTSARRSDAGALSPLLARAADRAGWMLEAAPGRIVLTHTG</sequence>
<dbReference type="PANTHER" id="PTHR45436:SF16">
    <property type="entry name" value="HISTIDINE KINASE"/>
    <property type="match status" value="1"/>
</dbReference>
<dbReference type="Pfam" id="PF00512">
    <property type="entry name" value="HisKA"/>
    <property type="match status" value="1"/>
</dbReference>
<dbReference type="RefSeq" id="WP_156642071.1">
    <property type="nucleotide sequence ID" value="NZ_WOXT01000003.1"/>
</dbReference>
<keyword evidence="6" id="KW-0902">Two-component regulatory system</keyword>
<dbReference type="InterPro" id="IPR003660">
    <property type="entry name" value="HAMP_dom"/>
</dbReference>